<sequence>MAEKEIATKVVPFQASKLSKKEQIATMFDDIAFRYDFLNRFMSLGIDIYWRKVALRYLKPLRPKYILDVATGTGDVAIMANKMLHPDKILGIDISEGMLAHGRQKIEKLGLTNKITLQTGDSETISAPNATFDAITVAFGVRNFENLEKGLSEMQRVLKPGGKLVILEFSNPTIFPIKQLYNTYFRYITPLIGKLVSKSKAAYSYLPSSVKAFPQGAIMVNILKNTGFQDVTCKTLTFGICSVYSASR</sequence>
<comment type="catalytic activity">
    <reaction evidence="5">
        <text>a 2-demethylmenaquinol + S-adenosyl-L-methionine = a menaquinol + S-adenosyl-L-homocysteine + H(+)</text>
        <dbReference type="Rhea" id="RHEA:42640"/>
        <dbReference type="Rhea" id="RHEA-COMP:9539"/>
        <dbReference type="Rhea" id="RHEA-COMP:9563"/>
        <dbReference type="ChEBI" id="CHEBI:15378"/>
        <dbReference type="ChEBI" id="CHEBI:18151"/>
        <dbReference type="ChEBI" id="CHEBI:55437"/>
        <dbReference type="ChEBI" id="CHEBI:57856"/>
        <dbReference type="ChEBI" id="CHEBI:59789"/>
        <dbReference type="EC" id="2.1.1.163"/>
    </reaction>
</comment>
<evidence type="ECO:0000256" key="3">
    <source>
        <dbReference type="ARBA" id="ARBA00022679"/>
    </source>
</evidence>
<accession>A0A1C4BMS4</accession>
<dbReference type="GO" id="GO:0043770">
    <property type="term" value="F:demethylmenaquinone methyltransferase activity"/>
    <property type="evidence" value="ECO:0007669"/>
    <property type="project" value="UniProtKB-UniRule"/>
</dbReference>
<keyword evidence="2 5" id="KW-0489">Methyltransferase</keyword>
<comment type="caution">
    <text evidence="5">Lacks conserved residue(s) required for the propagation of feature annotation.</text>
</comment>
<dbReference type="RefSeq" id="WP_089710091.1">
    <property type="nucleotide sequence ID" value="NZ_FMAR01000003.1"/>
</dbReference>
<evidence type="ECO:0000256" key="1">
    <source>
        <dbReference type="ARBA" id="ARBA00022428"/>
    </source>
</evidence>
<evidence type="ECO:0000313" key="7">
    <source>
        <dbReference type="Proteomes" id="UP000242818"/>
    </source>
</evidence>
<dbReference type="GO" id="GO:0032259">
    <property type="term" value="P:methylation"/>
    <property type="evidence" value="ECO:0007669"/>
    <property type="project" value="UniProtKB-KW"/>
</dbReference>
<dbReference type="CDD" id="cd02440">
    <property type="entry name" value="AdoMet_MTases"/>
    <property type="match status" value="1"/>
</dbReference>
<dbReference type="InterPro" id="IPR004033">
    <property type="entry name" value="UbiE/COQ5_MeTrFase"/>
</dbReference>
<dbReference type="InterPro" id="IPR023576">
    <property type="entry name" value="UbiE/COQ5_MeTrFase_CS"/>
</dbReference>
<dbReference type="SUPFAM" id="SSF53335">
    <property type="entry name" value="S-adenosyl-L-methionine-dependent methyltransferases"/>
    <property type="match status" value="1"/>
</dbReference>
<dbReference type="PROSITE" id="PS01184">
    <property type="entry name" value="UBIE_2"/>
    <property type="match status" value="1"/>
</dbReference>
<keyword evidence="7" id="KW-1185">Reference proteome</keyword>
<dbReference type="Gene3D" id="3.40.50.150">
    <property type="entry name" value="Vaccinia Virus protein VP39"/>
    <property type="match status" value="1"/>
</dbReference>
<evidence type="ECO:0000256" key="4">
    <source>
        <dbReference type="ARBA" id="ARBA00022691"/>
    </source>
</evidence>
<gene>
    <name evidence="5" type="primary">menG</name>
    <name evidence="6" type="ORF">GA0116948_103172</name>
</gene>
<dbReference type="PANTHER" id="PTHR43591">
    <property type="entry name" value="METHYLTRANSFERASE"/>
    <property type="match status" value="1"/>
</dbReference>
<feature type="binding site" evidence="5">
    <location>
        <begin position="121"/>
        <end position="122"/>
    </location>
    <ligand>
        <name>S-adenosyl-L-methionine</name>
        <dbReference type="ChEBI" id="CHEBI:59789"/>
    </ligand>
</feature>
<dbReference type="NCBIfam" id="NF001244">
    <property type="entry name" value="PRK00216.1-5"/>
    <property type="match status" value="1"/>
</dbReference>
<name>A0A1C4BMS4_9BACT</name>
<evidence type="ECO:0000313" key="6">
    <source>
        <dbReference type="EMBL" id="SCC08120.1"/>
    </source>
</evidence>
<protein>
    <recommendedName>
        <fullName evidence="5">Demethylmenaquinone methyltransferase</fullName>
        <ecNumber evidence="5">2.1.1.163</ecNumber>
    </recommendedName>
</protein>
<dbReference type="AlphaFoldDB" id="A0A1C4BMS4"/>
<dbReference type="EMBL" id="FMAR01000003">
    <property type="protein sequence ID" value="SCC08120.1"/>
    <property type="molecule type" value="Genomic_DNA"/>
</dbReference>
<evidence type="ECO:0000256" key="5">
    <source>
        <dbReference type="HAMAP-Rule" id="MF_01813"/>
    </source>
</evidence>
<reference evidence="6 7" key="1">
    <citation type="submission" date="2016-08" db="EMBL/GenBank/DDBJ databases">
        <authorList>
            <person name="Seilhamer J.J."/>
        </authorList>
    </citation>
    <scope>NUCLEOTIDE SEQUENCE [LARGE SCALE GENOMIC DNA]</scope>
    <source>
        <strain evidence="6 7">A37T2</strain>
    </source>
</reference>
<dbReference type="PROSITE" id="PS01183">
    <property type="entry name" value="UBIE_1"/>
    <property type="match status" value="1"/>
</dbReference>
<comment type="function">
    <text evidence="5">Methyltransferase required for the conversion of demethylmenaquinol (DMKH2) to menaquinol (MKH2).</text>
</comment>
<dbReference type="PROSITE" id="PS51608">
    <property type="entry name" value="SAM_MT_UBIE"/>
    <property type="match status" value="1"/>
</dbReference>
<feature type="binding site" evidence="5">
    <location>
        <position position="93"/>
    </location>
    <ligand>
        <name>S-adenosyl-L-methionine</name>
        <dbReference type="ChEBI" id="CHEBI:59789"/>
    </ligand>
</feature>
<feature type="binding site" evidence="5">
    <location>
        <position position="73"/>
    </location>
    <ligand>
        <name>S-adenosyl-L-methionine</name>
        <dbReference type="ChEBI" id="CHEBI:59789"/>
    </ligand>
</feature>
<proteinExistence type="inferred from homology"/>
<dbReference type="NCBIfam" id="TIGR01934">
    <property type="entry name" value="MenG_MenH_UbiE"/>
    <property type="match status" value="1"/>
</dbReference>
<dbReference type="UniPathway" id="UPA00079">
    <property type="reaction ID" value="UER00169"/>
</dbReference>
<comment type="pathway">
    <text evidence="5">Quinol/quinone metabolism; menaquinone biosynthesis; menaquinol from 1,4-dihydroxy-2-naphthoate: step 2/2.</text>
</comment>
<keyword evidence="1 5" id="KW-0474">Menaquinone biosynthesis</keyword>
<organism evidence="6 7">
    <name type="scientific">Chitinophaga costaii</name>
    <dbReference type="NCBI Taxonomy" id="1335309"/>
    <lineage>
        <taxon>Bacteria</taxon>
        <taxon>Pseudomonadati</taxon>
        <taxon>Bacteroidota</taxon>
        <taxon>Chitinophagia</taxon>
        <taxon>Chitinophagales</taxon>
        <taxon>Chitinophagaceae</taxon>
        <taxon>Chitinophaga</taxon>
    </lineage>
</organism>
<comment type="similarity">
    <text evidence="5">Belongs to the class I-like SAM-binding methyltransferase superfamily. MenG/UbiE family.</text>
</comment>
<dbReference type="InterPro" id="IPR029063">
    <property type="entry name" value="SAM-dependent_MTases_sf"/>
</dbReference>
<keyword evidence="4 5" id="KW-0949">S-adenosyl-L-methionine</keyword>
<evidence type="ECO:0000256" key="2">
    <source>
        <dbReference type="ARBA" id="ARBA00022603"/>
    </source>
</evidence>
<dbReference type="Pfam" id="PF01209">
    <property type="entry name" value="Ubie_methyltran"/>
    <property type="match status" value="1"/>
</dbReference>
<dbReference type="Proteomes" id="UP000242818">
    <property type="component" value="Unassembled WGS sequence"/>
</dbReference>
<dbReference type="HAMAP" id="MF_01813">
    <property type="entry name" value="MenG_UbiE_methyltr"/>
    <property type="match status" value="1"/>
</dbReference>
<dbReference type="STRING" id="1335309.GA0116948_103172"/>
<dbReference type="GO" id="GO:0009234">
    <property type="term" value="P:menaquinone biosynthetic process"/>
    <property type="evidence" value="ECO:0007669"/>
    <property type="project" value="UniProtKB-UniRule"/>
</dbReference>
<keyword evidence="3 5" id="KW-0808">Transferase</keyword>
<dbReference type="PANTHER" id="PTHR43591:SF24">
    <property type="entry name" value="2-METHOXY-6-POLYPRENYL-1,4-BENZOQUINOL METHYLASE, MITOCHONDRIAL"/>
    <property type="match status" value="1"/>
</dbReference>
<dbReference type="EC" id="2.1.1.163" evidence="5"/>
<dbReference type="OrthoDB" id="9808140at2"/>